<evidence type="ECO:0000313" key="11">
    <source>
        <dbReference type="EMBL" id="KAL3727539.1"/>
    </source>
</evidence>
<accession>A0ABD3JMQ7</accession>
<dbReference type="InterPro" id="IPR006702">
    <property type="entry name" value="CASP_dom"/>
</dbReference>
<feature type="region of interest" description="Disordered" evidence="9">
    <location>
        <begin position="1"/>
        <end position="33"/>
    </location>
</feature>
<keyword evidence="7 8" id="KW-0472">Membrane</keyword>
<evidence type="ECO:0000256" key="2">
    <source>
        <dbReference type="ARBA" id="ARBA00007651"/>
    </source>
</evidence>
<feature type="domain" description="Casparian strip membrane protein" evidence="10">
    <location>
        <begin position="38"/>
        <end position="187"/>
    </location>
</feature>
<comment type="similarity">
    <text evidence="2 8">Belongs to the Casparian strip membrane proteins (CASP) family.</text>
</comment>
<dbReference type="InterPro" id="IPR044173">
    <property type="entry name" value="CASPL"/>
</dbReference>
<protein>
    <recommendedName>
        <fullName evidence="8">CASP-like protein</fullName>
    </recommendedName>
</protein>
<evidence type="ECO:0000256" key="3">
    <source>
        <dbReference type="ARBA" id="ARBA00011489"/>
    </source>
</evidence>
<evidence type="ECO:0000259" key="10">
    <source>
        <dbReference type="Pfam" id="PF04535"/>
    </source>
</evidence>
<name>A0ABD3JMQ7_EUCGL</name>
<dbReference type="EMBL" id="JBJKBG010000008">
    <property type="protein sequence ID" value="KAL3727539.1"/>
    <property type="molecule type" value="Genomic_DNA"/>
</dbReference>
<keyword evidence="5 8" id="KW-0812">Transmembrane</keyword>
<evidence type="ECO:0000313" key="12">
    <source>
        <dbReference type="Proteomes" id="UP001634007"/>
    </source>
</evidence>
<evidence type="ECO:0000256" key="5">
    <source>
        <dbReference type="ARBA" id="ARBA00022692"/>
    </source>
</evidence>
<feature type="compositionally biased region" description="Pro residues" evidence="9">
    <location>
        <begin position="17"/>
        <end position="32"/>
    </location>
</feature>
<keyword evidence="6 8" id="KW-1133">Transmembrane helix</keyword>
<feature type="compositionally biased region" description="Basic and acidic residues" evidence="9">
    <location>
        <begin position="1"/>
        <end position="14"/>
    </location>
</feature>
<evidence type="ECO:0000256" key="4">
    <source>
        <dbReference type="ARBA" id="ARBA00022475"/>
    </source>
</evidence>
<evidence type="ECO:0000256" key="8">
    <source>
        <dbReference type="RuleBase" id="RU361233"/>
    </source>
</evidence>
<gene>
    <name evidence="11" type="ORF">ACJRO7_032298</name>
</gene>
<feature type="transmembrane region" description="Helical" evidence="8">
    <location>
        <begin position="174"/>
        <end position="198"/>
    </location>
</feature>
<dbReference type="Pfam" id="PF04535">
    <property type="entry name" value="CASP_dom"/>
    <property type="match status" value="1"/>
</dbReference>
<dbReference type="GO" id="GO:0005886">
    <property type="term" value="C:plasma membrane"/>
    <property type="evidence" value="ECO:0007669"/>
    <property type="project" value="UniProtKB-SubCell"/>
</dbReference>
<reference evidence="11 12" key="1">
    <citation type="submission" date="2024-11" db="EMBL/GenBank/DDBJ databases">
        <title>Chromosome-level genome assembly of Eucalyptus globulus Labill. provides insights into its genome evolution.</title>
        <authorList>
            <person name="Li X."/>
        </authorList>
    </citation>
    <scope>NUCLEOTIDE SEQUENCE [LARGE SCALE GENOMIC DNA]</scope>
    <source>
        <strain evidence="11">CL2024</strain>
        <tissue evidence="11">Fresh tender leaves</tissue>
    </source>
</reference>
<evidence type="ECO:0000256" key="7">
    <source>
        <dbReference type="ARBA" id="ARBA00023136"/>
    </source>
</evidence>
<dbReference type="PANTHER" id="PTHR36488">
    <property type="entry name" value="CASP-LIKE PROTEIN 1U1"/>
    <property type="match status" value="1"/>
</dbReference>
<feature type="transmembrane region" description="Helical" evidence="8">
    <location>
        <begin position="43"/>
        <end position="62"/>
    </location>
</feature>
<comment type="subcellular location">
    <subcellularLocation>
        <location evidence="1 8">Cell membrane</location>
        <topology evidence="1 8">Multi-pass membrane protein</topology>
    </subcellularLocation>
</comment>
<feature type="transmembrane region" description="Helical" evidence="8">
    <location>
        <begin position="123"/>
        <end position="153"/>
    </location>
</feature>
<keyword evidence="4 8" id="KW-1003">Cell membrane</keyword>
<keyword evidence="12" id="KW-1185">Reference proteome</keyword>
<comment type="caution">
    <text evidence="11">The sequence shown here is derived from an EMBL/GenBank/DDBJ whole genome shotgun (WGS) entry which is preliminary data.</text>
</comment>
<comment type="subunit">
    <text evidence="3 8">Homodimer and heterodimers.</text>
</comment>
<evidence type="ECO:0000256" key="1">
    <source>
        <dbReference type="ARBA" id="ARBA00004651"/>
    </source>
</evidence>
<evidence type="ECO:0000256" key="6">
    <source>
        <dbReference type="ARBA" id="ARBA00022989"/>
    </source>
</evidence>
<dbReference type="AlphaFoldDB" id="A0ABD3JMQ7"/>
<organism evidence="11 12">
    <name type="scientific">Eucalyptus globulus</name>
    <name type="common">Tasmanian blue gum</name>
    <dbReference type="NCBI Taxonomy" id="34317"/>
    <lineage>
        <taxon>Eukaryota</taxon>
        <taxon>Viridiplantae</taxon>
        <taxon>Streptophyta</taxon>
        <taxon>Embryophyta</taxon>
        <taxon>Tracheophyta</taxon>
        <taxon>Spermatophyta</taxon>
        <taxon>Magnoliopsida</taxon>
        <taxon>eudicotyledons</taxon>
        <taxon>Gunneridae</taxon>
        <taxon>Pentapetalae</taxon>
        <taxon>rosids</taxon>
        <taxon>malvids</taxon>
        <taxon>Myrtales</taxon>
        <taxon>Myrtaceae</taxon>
        <taxon>Myrtoideae</taxon>
        <taxon>Eucalypteae</taxon>
        <taxon>Eucalyptus</taxon>
    </lineage>
</organism>
<sequence length="206" mass="21858">MSTQEKVADPEAAKPAEAPPPKAEAPPPPAGPPDAASLLKADVALRGLLFALTLIALLVMVFSKQTKVLLRRPPSVAFAEAKFDNSPAFIYFVAALSVACLYSIVTALASISVVLKPAFSASFLLFFVVWDVVMLGLVASGTGTAGEVAYIGLKGNSHERWEKFCNVYDKFCQHLAASIAVSLLAALVLILLIILSILSLHKKIPQ</sequence>
<evidence type="ECO:0000256" key="9">
    <source>
        <dbReference type="SAM" id="MobiDB-lite"/>
    </source>
</evidence>
<dbReference type="Proteomes" id="UP001634007">
    <property type="component" value="Unassembled WGS sequence"/>
</dbReference>
<dbReference type="InterPro" id="IPR006459">
    <property type="entry name" value="CASP/CASPL"/>
</dbReference>
<proteinExistence type="inferred from homology"/>
<feature type="transmembrane region" description="Helical" evidence="8">
    <location>
        <begin position="88"/>
        <end position="111"/>
    </location>
</feature>
<dbReference type="PANTHER" id="PTHR36488:SF8">
    <property type="entry name" value="CASP-LIKE PROTEIN 1U1"/>
    <property type="match status" value="1"/>
</dbReference>
<dbReference type="NCBIfam" id="TIGR01569">
    <property type="entry name" value="A_tha_TIGR01569"/>
    <property type="match status" value="1"/>
</dbReference>